<dbReference type="GeneID" id="24919635"/>
<keyword evidence="3" id="KW-1185">Reference proteome</keyword>
<dbReference type="AlphaFoldDB" id="D8M368"/>
<reference evidence="2" key="1">
    <citation type="submission" date="2010-02" db="EMBL/GenBank/DDBJ databases">
        <title>Sequencing and annotation of the Blastocystis hominis genome.</title>
        <authorList>
            <person name="Wincker P."/>
        </authorList>
    </citation>
    <scope>NUCLEOTIDE SEQUENCE</scope>
    <source>
        <strain evidence="2">Singapore isolate B</strain>
    </source>
</reference>
<evidence type="ECO:0000313" key="2">
    <source>
        <dbReference type="EMBL" id="CBK22341.2"/>
    </source>
</evidence>
<dbReference type="EMBL" id="FN668650">
    <property type="protein sequence ID" value="CBK22341.2"/>
    <property type="molecule type" value="Genomic_DNA"/>
</dbReference>
<organism evidence="2">
    <name type="scientific">Blastocystis hominis</name>
    <dbReference type="NCBI Taxonomy" id="12968"/>
    <lineage>
        <taxon>Eukaryota</taxon>
        <taxon>Sar</taxon>
        <taxon>Stramenopiles</taxon>
        <taxon>Bigyra</taxon>
        <taxon>Opalozoa</taxon>
        <taxon>Opalinata</taxon>
        <taxon>Blastocystidae</taxon>
        <taxon>Blastocystis</taxon>
    </lineage>
</organism>
<dbReference type="InParanoid" id="D8M368"/>
<feature type="compositionally biased region" description="Basic and acidic residues" evidence="1">
    <location>
        <begin position="101"/>
        <end position="117"/>
    </location>
</feature>
<accession>D8M368</accession>
<evidence type="ECO:0000313" key="3">
    <source>
        <dbReference type="Proteomes" id="UP000008312"/>
    </source>
</evidence>
<gene>
    <name evidence="2" type="ORF">GSBLH_T00002472001</name>
</gene>
<proteinExistence type="predicted"/>
<sequence length="244" mass="27952">MEQMEQEVKRLREENDELIFLLRKGVDSKNREKERCRQLKKLREMKDTASEEELKSLMEQYIVSWQDYGQERRRTVKYHLDRLKSLLLPTNAMAVLVDDLRRSHDGGHDPRLSDRSSRSQRKRRDSAVGVPRPRDLVADLPGDEVHGGAAAVDSGCEGADSNAAKEPARNPFAAERAANEDRRQHEDNEGNGGSVYEHLEAVAANRVFNVDRRQSSLHVYAEFDLDESEECKGRMECLFNKQSA</sequence>
<name>D8M368_BLAHO</name>
<dbReference type="Proteomes" id="UP000008312">
    <property type="component" value="Unassembled WGS sequence"/>
</dbReference>
<evidence type="ECO:0000256" key="1">
    <source>
        <dbReference type="SAM" id="MobiDB-lite"/>
    </source>
</evidence>
<feature type="region of interest" description="Disordered" evidence="1">
    <location>
        <begin position="101"/>
        <end position="193"/>
    </location>
</feature>
<feature type="compositionally biased region" description="Basic and acidic residues" evidence="1">
    <location>
        <begin position="177"/>
        <end position="188"/>
    </location>
</feature>
<protein>
    <submittedName>
        <fullName evidence="2">Uncharacterized protein</fullName>
    </submittedName>
</protein>
<dbReference type="OrthoDB" id="295274at2759"/>
<dbReference type="RefSeq" id="XP_012896389.1">
    <property type="nucleotide sequence ID" value="XM_013040935.1"/>
</dbReference>